<evidence type="ECO:0000256" key="4">
    <source>
        <dbReference type="ARBA" id="ARBA00022771"/>
    </source>
</evidence>
<dbReference type="GO" id="GO:0004222">
    <property type="term" value="F:metalloendopeptidase activity"/>
    <property type="evidence" value="ECO:0007669"/>
    <property type="project" value="InterPro"/>
</dbReference>
<comment type="subcellular location">
    <subcellularLocation>
        <location evidence="1">Nucleus</location>
    </subcellularLocation>
</comment>
<dbReference type="GO" id="GO:0000981">
    <property type="term" value="F:DNA-binding transcription factor activity, RNA polymerase II-specific"/>
    <property type="evidence" value="ECO:0007669"/>
    <property type="project" value="TreeGrafter"/>
</dbReference>
<keyword evidence="11" id="KW-1185">Reference proteome</keyword>
<keyword evidence="4 8" id="KW-0863">Zinc-finger</keyword>
<dbReference type="SUPFAM" id="SSF55486">
    <property type="entry name" value="Metalloproteases ('zincins'), catalytic domain"/>
    <property type="match status" value="1"/>
</dbReference>
<dbReference type="GO" id="GO:0005634">
    <property type="term" value="C:nucleus"/>
    <property type="evidence" value="ECO:0007669"/>
    <property type="project" value="UniProtKB-SubCell"/>
</dbReference>
<dbReference type="GO" id="GO:0008270">
    <property type="term" value="F:zinc ion binding"/>
    <property type="evidence" value="ECO:0007669"/>
    <property type="project" value="UniProtKB-KW"/>
</dbReference>
<keyword evidence="6" id="KW-0238">DNA-binding</keyword>
<evidence type="ECO:0000256" key="5">
    <source>
        <dbReference type="ARBA" id="ARBA00022833"/>
    </source>
</evidence>
<evidence type="ECO:0000256" key="3">
    <source>
        <dbReference type="ARBA" id="ARBA00022737"/>
    </source>
</evidence>
<dbReference type="InterPro" id="IPR024079">
    <property type="entry name" value="MetalloPept_cat_dom_sf"/>
</dbReference>
<comment type="caution">
    <text evidence="10">The sequence shown here is derived from an EMBL/GenBank/DDBJ whole genome shotgun (WGS) entry which is preliminary data.</text>
</comment>
<keyword evidence="7" id="KW-0539">Nucleus</keyword>
<dbReference type="EMBL" id="JARKHS020012863">
    <property type="protein sequence ID" value="KAK8776510.1"/>
    <property type="molecule type" value="Genomic_DNA"/>
</dbReference>
<dbReference type="InterPro" id="IPR051574">
    <property type="entry name" value="ZnF_E-box_Homeobox"/>
</dbReference>
<gene>
    <name evidence="10" type="ORF">V5799_030142</name>
</gene>
<dbReference type="InterPro" id="IPR013087">
    <property type="entry name" value="Znf_C2H2_type"/>
</dbReference>
<dbReference type="Gene3D" id="3.30.160.60">
    <property type="entry name" value="Classic Zinc Finger"/>
    <property type="match status" value="4"/>
</dbReference>
<evidence type="ECO:0000256" key="2">
    <source>
        <dbReference type="ARBA" id="ARBA00022723"/>
    </source>
</evidence>
<dbReference type="SUPFAM" id="SSF57667">
    <property type="entry name" value="beta-beta-alpha zinc fingers"/>
    <property type="match status" value="2"/>
</dbReference>
<feature type="domain" description="C2H2-type" evidence="9">
    <location>
        <begin position="271"/>
        <end position="298"/>
    </location>
</feature>
<evidence type="ECO:0000256" key="6">
    <source>
        <dbReference type="ARBA" id="ARBA00023125"/>
    </source>
</evidence>
<feature type="domain" description="C2H2-type" evidence="9">
    <location>
        <begin position="158"/>
        <end position="187"/>
    </location>
</feature>
<name>A0AAQ4EP94_AMBAM</name>
<evidence type="ECO:0000256" key="7">
    <source>
        <dbReference type="ARBA" id="ARBA00023242"/>
    </source>
</evidence>
<dbReference type="PROSITE" id="PS00028">
    <property type="entry name" value="ZINC_FINGER_C2H2_1"/>
    <property type="match status" value="6"/>
</dbReference>
<evidence type="ECO:0000256" key="1">
    <source>
        <dbReference type="ARBA" id="ARBA00004123"/>
    </source>
</evidence>
<dbReference type="PANTHER" id="PTHR24391:SF18">
    <property type="entry name" value="EG:115C2.6 PROTEIN"/>
    <property type="match status" value="1"/>
</dbReference>
<dbReference type="InterPro" id="IPR036236">
    <property type="entry name" value="Znf_C2H2_sf"/>
</dbReference>
<dbReference type="GO" id="GO:0000978">
    <property type="term" value="F:RNA polymerase II cis-regulatory region sequence-specific DNA binding"/>
    <property type="evidence" value="ECO:0007669"/>
    <property type="project" value="TreeGrafter"/>
</dbReference>
<evidence type="ECO:0000256" key="8">
    <source>
        <dbReference type="PROSITE-ProRule" id="PRU00042"/>
    </source>
</evidence>
<proteinExistence type="predicted"/>
<evidence type="ECO:0000313" key="10">
    <source>
        <dbReference type="EMBL" id="KAK8776510.1"/>
    </source>
</evidence>
<feature type="domain" description="C2H2-type" evidence="9">
    <location>
        <begin position="216"/>
        <end position="243"/>
    </location>
</feature>
<dbReference type="Gene3D" id="3.40.390.10">
    <property type="entry name" value="Collagenase (Catalytic Domain)"/>
    <property type="match status" value="1"/>
</dbReference>
<protein>
    <recommendedName>
        <fullName evidence="9">C2H2-type domain-containing protein</fullName>
    </recommendedName>
</protein>
<dbReference type="InterPro" id="IPR042089">
    <property type="entry name" value="Peptidase_M13_dom_2"/>
</dbReference>
<evidence type="ECO:0000313" key="11">
    <source>
        <dbReference type="Proteomes" id="UP001321473"/>
    </source>
</evidence>
<feature type="domain" description="C2H2-type" evidence="9">
    <location>
        <begin position="118"/>
        <end position="147"/>
    </location>
</feature>
<feature type="domain" description="C2H2-type" evidence="9">
    <location>
        <begin position="331"/>
        <end position="359"/>
    </location>
</feature>
<dbReference type="Proteomes" id="UP001321473">
    <property type="component" value="Unassembled WGS sequence"/>
</dbReference>
<reference evidence="10 11" key="1">
    <citation type="journal article" date="2023" name="Arcadia Sci">
        <title>De novo assembly of a long-read Amblyomma americanum tick genome.</title>
        <authorList>
            <person name="Chou S."/>
            <person name="Poskanzer K.E."/>
            <person name="Rollins M."/>
            <person name="Thuy-Boun P.S."/>
        </authorList>
    </citation>
    <scope>NUCLEOTIDE SEQUENCE [LARGE SCALE GENOMIC DNA]</scope>
    <source>
        <strain evidence="10">F_SG_1</strain>
        <tissue evidence="10">Salivary glands</tissue>
    </source>
</reference>
<organism evidence="10 11">
    <name type="scientific">Amblyomma americanum</name>
    <name type="common">Lone star tick</name>
    <dbReference type="NCBI Taxonomy" id="6943"/>
    <lineage>
        <taxon>Eukaryota</taxon>
        <taxon>Metazoa</taxon>
        <taxon>Ecdysozoa</taxon>
        <taxon>Arthropoda</taxon>
        <taxon>Chelicerata</taxon>
        <taxon>Arachnida</taxon>
        <taxon>Acari</taxon>
        <taxon>Parasitiformes</taxon>
        <taxon>Ixodida</taxon>
        <taxon>Ixodoidea</taxon>
        <taxon>Ixodidae</taxon>
        <taxon>Amblyomminae</taxon>
        <taxon>Amblyomma</taxon>
    </lineage>
</organism>
<dbReference type="PROSITE" id="PS50157">
    <property type="entry name" value="ZINC_FINGER_C2H2_2"/>
    <property type="match status" value="6"/>
</dbReference>
<keyword evidence="3" id="KW-0677">Repeat</keyword>
<sequence>MKRSAATSVVAFKEEQLLLRCEWDQCDFSCQDSPQYYQHVRKHLDKDLAFVESNVCPWTDCAASLKSTEELRTHVLYHAFHSKIKCYGQNFLDRQKTPLRCLVDKQSRNIIADTPEQYECQWTDCDDRFENPDAFYEHVNAHAEGARDAARSSGKPSQQCGWSSCDATFATVYKLKEHLRTHTQEKRLACPNCGGVFWSRTKLLDHFARQDEQTSLTCTYCSRGFSSERLLRDHMRHHVNQYKCPLCDMTFPAPSAVRYHVQWRHSSLRPYACDQCDYAAKQPSDLRKHLEWHADSGKPCPYPDCEFVERSSYLLRNHIRAEHLKCPKSVYMCHICQKQYAKGNSLSRHLVSQHRFQWPPGHTRFAYTCNKDNIFTVQTFRYESIELAQANEVIPKEMSADTVNTLSEPGVLASASVPVMLVESGTEGSPDEASEQPIKLVQIVQRNEDGSTVVQMAQVLAERPPLGLAESLQMQSGGELLSVTPVCSRLCGRFFLRRSAKSYCRSLTALLRTKKSRKIVVRAVLYSANMRSNVWLAWASAVGFIGCGCCSTPLQEFYQNIHDKAVLLHQCLRNVTNFEDVDSVDVTAFIDGRAQPDWQTNVTVTSTCLKTGEPKRVFVTATYDEESDSVTAVTEGFMTSGYDTGIDALCKSTLLVAVVAALLACGIIYLLVTRWGGKPPVTVRRCEGLACDDPYEALESLLNHTVKPCDDIYEHVCSRWTWNREHVGFLQESLDNYLVQMRAIFETPSANATGAGLASGLRAGGGLYSQCLAAMESRSLTLEEDMFFFLHKFLVSRITDSSTPHDALKVGAEISFTFGLNGLLTLRPQRLDAAAVVYAFKGSALQASFPAMADLQHYVRIILEAVSAPRAPSLATAVVALDGIVVAHKHRQKSAHKKIPAAELQQKWPALWSLTEVPMKRLAAMSTLASGFLLVRDYENTLDVIRFFETASHADVSWYLVVQMLADLLLFDYITRFELNDKWHVMRACSGAVNKAVTNVWSSLSKQLMLNKTSRDHVSDIFEIIKSTLASNQSYFINFVDNTTFDRIQETLGGISFVSNGELLEIQRNLMLKSGSMSSPTEKFIRNYVAVRHQTRSQSLIWPPNVFWDIASVLEMEASASYRDETASLYVSTALQIPHVFYWEEPEHLLNYGTLGALVARELVKSVSPVARINQDEPLWSQEATQSFLKSMICYVGAGVSQRVGNATDFKLELFLWLTSARVAYDALRNDFYDSLHKGKSWTAVQKQFFLRFCLTACESSTATAVSARNKCIWPLAENPAFVQVFNCPQGSFMSSHQKCNA</sequence>
<dbReference type="GO" id="GO:0045892">
    <property type="term" value="P:negative regulation of DNA-templated transcription"/>
    <property type="evidence" value="ECO:0007669"/>
    <property type="project" value="UniProtKB-ARBA"/>
</dbReference>
<evidence type="ECO:0000259" key="9">
    <source>
        <dbReference type="PROSITE" id="PS50157"/>
    </source>
</evidence>
<dbReference type="Pfam" id="PF00096">
    <property type="entry name" value="zf-C2H2"/>
    <property type="match status" value="1"/>
</dbReference>
<keyword evidence="2" id="KW-0479">Metal-binding</keyword>
<dbReference type="PANTHER" id="PTHR24391">
    <property type="entry name" value="HISTONE H4 TRANSCRIPTION FACTOR-RELATED"/>
    <property type="match status" value="1"/>
</dbReference>
<dbReference type="InterPro" id="IPR000718">
    <property type="entry name" value="Peptidase_M13"/>
</dbReference>
<feature type="domain" description="C2H2-type" evidence="9">
    <location>
        <begin position="242"/>
        <end position="270"/>
    </location>
</feature>
<dbReference type="SMART" id="SM00355">
    <property type="entry name" value="ZnF_C2H2"/>
    <property type="match status" value="10"/>
</dbReference>
<keyword evidence="5" id="KW-0862">Zinc</keyword>
<accession>A0AAQ4EP94</accession>
<dbReference type="GO" id="GO:0006508">
    <property type="term" value="P:proteolysis"/>
    <property type="evidence" value="ECO:0007669"/>
    <property type="project" value="InterPro"/>
</dbReference>
<dbReference type="Gene3D" id="1.10.1380.10">
    <property type="entry name" value="Neutral endopeptidase , domain2"/>
    <property type="match status" value="1"/>
</dbReference>
<dbReference type="PROSITE" id="PS51885">
    <property type="entry name" value="NEPRILYSIN"/>
    <property type="match status" value="1"/>
</dbReference>